<accession>A0A7S1VD97</accession>
<name>A0A7S1VD97_9STRA</name>
<sequence length="273" mass="30678">MLREFLLQQIILGDSSVGHADVDGLFLDDYWCSDLICELTANTTAGCPCDDPVQGPTEVDAFNQVDMGLTDLDIMAMTMEWNKTMTAIHQALLKRNAYTWSLMYNQENANAEPHLLTRDSCAVDLRDACRKDSIWQRHAMLFGFTATEHDWTSEHQPLAQLSQDLAFFLLVRGPYAWAGWGAWGMTWPFNAEPAHGGLPPLPHGVPLPRELHVDYGEPLELCKETAGEPGVFRRTWSRASIELDCNSFKATIDHTMIHEDGHVVENELETSMA</sequence>
<evidence type="ECO:0000313" key="1">
    <source>
        <dbReference type="EMBL" id="CAD9294184.1"/>
    </source>
</evidence>
<organism evidence="1">
    <name type="scientific">Grammatophora oceanica</name>
    <dbReference type="NCBI Taxonomy" id="210454"/>
    <lineage>
        <taxon>Eukaryota</taxon>
        <taxon>Sar</taxon>
        <taxon>Stramenopiles</taxon>
        <taxon>Ochrophyta</taxon>
        <taxon>Bacillariophyta</taxon>
        <taxon>Fragilariophyceae</taxon>
        <taxon>Fragilariophycidae</taxon>
        <taxon>Rhabdonematales</taxon>
        <taxon>Grammatophoraceae</taxon>
        <taxon>Grammatophora</taxon>
    </lineage>
</organism>
<dbReference type="EMBL" id="HBGK01035569">
    <property type="protein sequence ID" value="CAD9294184.1"/>
    <property type="molecule type" value="Transcribed_RNA"/>
</dbReference>
<protein>
    <submittedName>
        <fullName evidence="1">Uncharacterized protein</fullName>
    </submittedName>
</protein>
<dbReference type="AlphaFoldDB" id="A0A7S1VD97"/>
<proteinExistence type="predicted"/>
<gene>
    <name evidence="1" type="ORF">GOCE00092_LOCUS18401</name>
</gene>
<reference evidence="1" key="1">
    <citation type="submission" date="2021-01" db="EMBL/GenBank/DDBJ databases">
        <authorList>
            <person name="Corre E."/>
            <person name="Pelletier E."/>
            <person name="Niang G."/>
            <person name="Scheremetjew M."/>
            <person name="Finn R."/>
            <person name="Kale V."/>
            <person name="Holt S."/>
            <person name="Cochrane G."/>
            <person name="Meng A."/>
            <person name="Brown T."/>
            <person name="Cohen L."/>
        </authorList>
    </citation>
    <scope>NUCLEOTIDE SEQUENCE</scope>
    <source>
        <strain evidence="1">CCMP 410</strain>
    </source>
</reference>